<reference evidence="1 2" key="2">
    <citation type="journal article" date="2013" name="Genome Biol. Evol.">
        <title>Genome sequencing of Giardia lamblia genotypes A2 and B isolates (DH and GS) and comparative analysis with the genomes of genotypes A1 and E (WB and Pig).</title>
        <authorList>
            <person name="Adam R.D."/>
            <person name="Dahlstrom E.W."/>
            <person name="Martens C.A."/>
            <person name="Bruno D.P."/>
            <person name="Barbian K.D."/>
            <person name="Ricklefs S.M."/>
            <person name="Hernandez M.M."/>
            <person name="Narla N.P."/>
            <person name="Patel R.B."/>
            <person name="Porcella S.F."/>
            <person name="Nash T.E."/>
        </authorList>
    </citation>
    <scope>NUCLEOTIDE SEQUENCE [LARGE SCALE GENOMIC DNA]</scope>
    <source>
        <strain evidence="1 2">GS</strain>
    </source>
</reference>
<dbReference type="VEuPathDB" id="GiardiaDB:QR46_4051"/>
<reference evidence="2" key="1">
    <citation type="submission" date="2012-02" db="EMBL/GenBank/DDBJ databases">
        <title>Genome sequencing of Giardia lamblia Genotypes A2 and B isolates (DH and GS) and comparative analysis with the genomes of Genotypes A1 and E (WB and Pig).</title>
        <authorList>
            <person name="Adam R."/>
            <person name="Dahlstrom E."/>
            <person name="Martens C."/>
            <person name="Bruno D."/>
            <person name="Barbian K."/>
            <person name="Porcella S.F."/>
            <person name="Nash T."/>
        </authorList>
    </citation>
    <scope>NUCLEOTIDE SEQUENCE</scope>
    <source>
        <strain evidence="2">GS</strain>
    </source>
</reference>
<comment type="caution">
    <text evidence="1">The sequence shown here is derived from an EMBL/GenBank/DDBJ whole genome shotgun (WGS) entry which is preliminary data.</text>
</comment>
<gene>
    <name evidence="1" type="ORF">GSB_154152</name>
</gene>
<evidence type="ECO:0000313" key="2">
    <source>
        <dbReference type="Proteomes" id="UP000018040"/>
    </source>
</evidence>
<protein>
    <submittedName>
        <fullName evidence="1">Uncharacterized protein</fullName>
    </submittedName>
</protein>
<dbReference type="Proteomes" id="UP000018040">
    <property type="component" value="Unassembled WGS sequence"/>
</dbReference>
<accession>V6TS93</accession>
<organism evidence="1 2">
    <name type="scientific">Giardia intestinalis</name>
    <name type="common">Giardia lamblia</name>
    <dbReference type="NCBI Taxonomy" id="5741"/>
    <lineage>
        <taxon>Eukaryota</taxon>
        <taxon>Metamonada</taxon>
        <taxon>Diplomonadida</taxon>
        <taxon>Hexamitidae</taxon>
        <taxon>Giardiinae</taxon>
        <taxon>Giardia</taxon>
    </lineage>
</organism>
<dbReference type="AlphaFoldDB" id="V6TS93"/>
<sequence>MPDRFAGLSEDDLHAMLHRHDLAANIPAECPQCIIPVYDQGHCDSRWALSAICANLSVSTLGSH</sequence>
<name>V6TS93_GIAIN</name>
<evidence type="ECO:0000313" key="1">
    <source>
        <dbReference type="EMBL" id="ESU41187.1"/>
    </source>
</evidence>
<dbReference type="EMBL" id="AHHH01000141">
    <property type="protein sequence ID" value="ESU41187.1"/>
    <property type="molecule type" value="Genomic_DNA"/>
</dbReference>
<proteinExistence type="predicted"/>